<accession>A0A448YP36</accession>
<dbReference type="GO" id="GO:0031262">
    <property type="term" value="C:Ndc80 complex"/>
    <property type="evidence" value="ECO:0007669"/>
    <property type="project" value="InterPro"/>
</dbReference>
<keyword evidence="8 12" id="KW-0175">Coiled coil</keyword>
<sequence length="236" mass="28025">MSFPEKQALEESIESFESLKPQMDALRLKVQDHLKRIQSTLITKRASYEKALSELGNHERELQAKIKTYEELERQLSEEVNKEVQDRDNSSMKVREMKLQEEELVRQTKKFKSDIKKLDIEIEQKLRKLNEEKGYIANQTSLIDDKAFQYEQLLGLRIETGGEDSLISFIFKNVDPDDFEREVYFVLDPSEYKTVETSPPLDQEVVGKIMDDFSKHKEIGYLWRDMRRELRRKLLE</sequence>
<keyword evidence="15" id="KW-1185">Reference proteome</keyword>
<evidence type="ECO:0000256" key="4">
    <source>
        <dbReference type="ARBA" id="ARBA00022454"/>
    </source>
</evidence>
<dbReference type="EMBL" id="CAACVR010000023">
    <property type="protein sequence ID" value="VEU22618.1"/>
    <property type="molecule type" value="Genomic_DNA"/>
</dbReference>
<feature type="coiled-coil region" evidence="12">
    <location>
        <begin position="48"/>
        <end position="89"/>
    </location>
</feature>
<dbReference type="STRING" id="13370.A0A448YP36"/>
<comment type="function">
    <text evidence="1 11">Acts as a component of the essential kinetochore-associated NDC80 complex, which is required for chromosome segregation and spindle checkpoint activity.</text>
</comment>
<feature type="domain" description="Chromosome segregation protein Spc25 C-terminal" evidence="13">
    <location>
        <begin position="163"/>
        <end position="230"/>
    </location>
</feature>
<dbReference type="GO" id="GO:0051301">
    <property type="term" value="P:cell division"/>
    <property type="evidence" value="ECO:0007669"/>
    <property type="project" value="UniProtKB-UniRule"/>
</dbReference>
<keyword evidence="11" id="KW-0539">Nucleus</keyword>
<keyword evidence="9 11" id="KW-0131">Cell cycle</keyword>
<keyword evidence="5 11" id="KW-0132">Cell division</keyword>
<dbReference type="Pfam" id="PF08234">
    <property type="entry name" value="Spindle_Spc25"/>
    <property type="match status" value="1"/>
</dbReference>
<evidence type="ECO:0000256" key="7">
    <source>
        <dbReference type="ARBA" id="ARBA00022838"/>
    </source>
</evidence>
<reference evidence="14 15" key="1">
    <citation type="submission" date="2018-12" db="EMBL/GenBank/DDBJ databases">
        <authorList>
            <person name="Tiukova I."/>
            <person name="Dainat J."/>
        </authorList>
    </citation>
    <scope>NUCLEOTIDE SEQUENCE [LARGE SCALE GENOMIC DNA]</scope>
</reference>
<evidence type="ECO:0000256" key="2">
    <source>
        <dbReference type="ARBA" id="ARBA00006379"/>
    </source>
</evidence>
<dbReference type="InParanoid" id="A0A448YP36"/>
<dbReference type="CDD" id="cd23784">
    <property type="entry name" value="RWD_Spc25"/>
    <property type="match status" value="1"/>
</dbReference>
<gene>
    <name evidence="14" type="ORF">BRENAR_LOCUS3349</name>
</gene>
<dbReference type="Proteomes" id="UP000290900">
    <property type="component" value="Unassembled WGS sequence"/>
</dbReference>
<dbReference type="OrthoDB" id="4056921at2759"/>
<dbReference type="InterPro" id="IPR013255">
    <property type="entry name" value="Spc25_C"/>
</dbReference>
<evidence type="ECO:0000256" key="12">
    <source>
        <dbReference type="SAM" id="Coils"/>
    </source>
</evidence>
<dbReference type="Gene3D" id="3.30.457.50">
    <property type="entry name" value="Chromosome segregation protein Spc25"/>
    <property type="match status" value="1"/>
</dbReference>
<dbReference type="GO" id="GO:0005634">
    <property type="term" value="C:nucleus"/>
    <property type="evidence" value="ECO:0007669"/>
    <property type="project" value="UniProtKB-SubCell"/>
</dbReference>
<comment type="subunit">
    <text evidence="3">Component of the NDC80 complex, which consists of NDC80, NUF2, SPC24 and SPC25.</text>
</comment>
<keyword evidence="7 11" id="KW-0995">Kinetochore</keyword>
<evidence type="ECO:0000256" key="3">
    <source>
        <dbReference type="ARBA" id="ARBA00011562"/>
    </source>
</evidence>
<evidence type="ECO:0000256" key="6">
    <source>
        <dbReference type="ARBA" id="ARBA00022776"/>
    </source>
</evidence>
<keyword evidence="4 11" id="KW-0158">Chromosome</keyword>
<name>A0A448YP36_BRENA</name>
<proteinExistence type="inferred from homology"/>
<dbReference type="GO" id="GO:0007059">
    <property type="term" value="P:chromosome segregation"/>
    <property type="evidence" value="ECO:0007669"/>
    <property type="project" value="InterPro"/>
</dbReference>
<evidence type="ECO:0000256" key="1">
    <source>
        <dbReference type="ARBA" id="ARBA00002772"/>
    </source>
</evidence>
<evidence type="ECO:0000256" key="8">
    <source>
        <dbReference type="ARBA" id="ARBA00023054"/>
    </source>
</evidence>
<evidence type="ECO:0000256" key="10">
    <source>
        <dbReference type="ARBA" id="ARBA00023328"/>
    </source>
</evidence>
<organism evidence="14 15">
    <name type="scientific">Brettanomyces naardenensis</name>
    <name type="common">Yeast</name>
    <dbReference type="NCBI Taxonomy" id="13370"/>
    <lineage>
        <taxon>Eukaryota</taxon>
        <taxon>Fungi</taxon>
        <taxon>Dikarya</taxon>
        <taxon>Ascomycota</taxon>
        <taxon>Saccharomycotina</taxon>
        <taxon>Pichiomycetes</taxon>
        <taxon>Pichiales</taxon>
        <taxon>Pichiaceae</taxon>
        <taxon>Brettanomyces</taxon>
    </lineage>
</organism>
<evidence type="ECO:0000259" key="13">
    <source>
        <dbReference type="Pfam" id="PF08234"/>
    </source>
</evidence>
<protein>
    <recommendedName>
        <fullName evidence="11">Kinetochore protein SPC25</fullName>
    </recommendedName>
</protein>
<keyword evidence="6 11" id="KW-0498">Mitosis</keyword>
<comment type="subcellular location">
    <subcellularLocation>
        <location evidence="11">Nucleus</location>
    </subcellularLocation>
    <subcellularLocation>
        <location evidence="11">Chromosome</location>
        <location evidence="11">Centromere</location>
        <location evidence="11">Kinetochore</location>
    </subcellularLocation>
</comment>
<evidence type="ECO:0000256" key="5">
    <source>
        <dbReference type="ARBA" id="ARBA00022618"/>
    </source>
</evidence>
<keyword evidence="10 11" id="KW-0137">Centromere</keyword>
<evidence type="ECO:0000313" key="15">
    <source>
        <dbReference type="Proteomes" id="UP000290900"/>
    </source>
</evidence>
<evidence type="ECO:0000256" key="11">
    <source>
        <dbReference type="RuleBase" id="RU367150"/>
    </source>
</evidence>
<dbReference type="AlphaFoldDB" id="A0A448YP36"/>
<comment type="similarity">
    <text evidence="2 11">Belongs to the SPC25 family.</text>
</comment>
<evidence type="ECO:0000256" key="9">
    <source>
        <dbReference type="ARBA" id="ARBA00023306"/>
    </source>
</evidence>
<evidence type="ECO:0000313" key="14">
    <source>
        <dbReference type="EMBL" id="VEU22618.1"/>
    </source>
</evidence>